<dbReference type="PANTHER" id="PTHR35093:SF8">
    <property type="entry name" value="OUTER MEMBRANE PROTEIN NMB0088-RELATED"/>
    <property type="match status" value="1"/>
</dbReference>
<dbReference type="OrthoDB" id="6679728at2"/>
<accession>A0A1X7A9G4</accession>
<dbReference type="EMBL" id="FWFN01000010">
    <property type="protein sequence ID" value="SLN73278.1"/>
    <property type="molecule type" value="Genomic_DNA"/>
</dbReference>
<dbReference type="GO" id="GO:0015483">
    <property type="term" value="F:long-chain fatty acid transporting porin activity"/>
    <property type="evidence" value="ECO:0007669"/>
    <property type="project" value="TreeGrafter"/>
</dbReference>
<dbReference type="PANTHER" id="PTHR35093">
    <property type="entry name" value="OUTER MEMBRANE PROTEIN NMB0088-RELATED"/>
    <property type="match status" value="1"/>
</dbReference>
<evidence type="ECO:0000313" key="9">
    <source>
        <dbReference type="EMBL" id="SLN73278.1"/>
    </source>
</evidence>
<keyword evidence="10" id="KW-1185">Reference proteome</keyword>
<keyword evidence="3" id="KW-1134">Transmembrane beta strand</keyword>
<keyword evidence="4" id="KW-0812">Transmembrane</keyword>
<evidence type="ECO:0000256" key="5">
    <source>
        <dbReference type="ARBA" id="ARBA00022729"/>
    </source>
</evidence>
<name>A0A1X7A9G4_9RHOB</name>
<dbReference type="GO" id="GO:0009279">
    <property type="term" value="C:cell outer membrane"/>
    <property type="evidence" value="ECO:0007669"/>
    <property type="project" value="UniProtKB-SubCell"/>
</dbReference>
<dbReference type="SUPFAM" id="SSF56935">
    <property type="entry name" value="Porins"/>
    <property type="match status" value="1"/>
</dbReference>
<feature type="signal peptide" evidence="8">
    <location>
        <begin position="1"/>
        <end position="19"/>
    </location>
</feature>
<dbReference type="Gene3D" id="2.40.160.60">
    <property type="entry name" value="Outer membrane protein transport protein (OMPP1/FadL/TodX)"/>
    <property type="match status" value="1"/>
</dbReference>
<dbReference type="Pfam" id="PF03349">
    <property type="entry name" value="Toluene_X"/>
    <property type="match status" value="1"/>
</dbReference>
<evidence type="ECO:0000256" key="4">
    <source>
        <dbReference type="ARBA" id="ARBA00022692"/>
    </source>
</evidence>
<proteinExistence type="inferred from homology"/>
<comment type="similarity">
    <text evidence="2">Belongs to the OmpP1/FadL family.</text>
</comment>
<keyword evidence="5 8" id="KW-0732">Signal</keyword>
<dbReference type="AlphaFoldDB" id="A0A1X7A9G4"/>
<evidence type="ECO:0000256" key="6">
    <source>
        <dbReference type="ARBA" id="ARBA00023136"/>
    </source>
</evidence>
<dbReference type="RefSeq" id="WP_085890039.1">
    <property type="nucleotide sequence ID" value="NZ_FWFN01000010.1"/>
</dbReference>
<evidence type="ECO:0000256" key="1">
    <source>
        <dbReference type="ARBA" id="ARBA00004571"/>
    </source>
</evidence>
<reference evidence="9 10" key="1">
    <citation type="submission" date="2017-03" db="EMBL/GenBank/DDBJ databases">
        <authorList>
            <person name="Afonso C.L."/>
            <person name="Miller P.J."/>
            <person name="Scott M.A."/>
            <person name="Spackman E."/>
            <person name="Goraichik I."/>
            <person name="Dimitrov K.M."/>
            <person name="Suarez D.L."/>
            <person name="Swayne D.E."/>
        </authorList>
    </citation>
    <scope>NUCLEOTIDE SEQUENCE [LARGE SCALE GENOMIC DNA]</scope>
    <source>
        <strain evidence="9 10">CECT 7751</strain>
    </source>
</reference>
<keyword evidence="6" id="KW-0472">Membrane</keyword>
<sequence length="365" mass="39092">MKLYTGALLALLGASAAQAGGIERTTQSAMILFSDGNRVELSFGRVMPKLTGEMNDSLGSGDIANDFTSPSFALKMDVSEKVALAFIYDKPFGSDVVYDDGDSAFLSGQAGLAETKAYTFLAKYQATDRVSVFGGIRVQESGGSTVLDGTPYDILLPATPYEVSFGDDWGTGYVLGAAYEIPEMALRLALTYNSEVEHSYDTDESFGGVGAGPTSQTKSVTPQSVNLEFQTGLNQRTLLMASARWVEHSAFKLRPEVFDRELVSLRDTTTYRIGIGRAFTQKLSGSVTYAVEPEGSDNVSSLSPYNGYKQLSLGLSYKATEALEISGGITYRLYGDANATVSGTSVGRFEDNSLTGIGLKMAYTF</sequence>
<organism evidence="9 10">
    <name type="scientific">Pseudooceanicola marinus</name>
    <dbReference type="NCBI Taxonomy" id="396013"/>
    <lineage>
        <taxon>Bacteria</taxon>
        <taxon>Pseudomonadati</taxon>
        <taxon>Pseudomonadota</taxon>
        <taxon>Alphaproteobacteria</taxon>
        <taxon>Rhodobacterales</taxon>
        <taxon>Paracoccaceae</taxon>
        <taxon>Pseudooceanicola</taxon>
    </lineage>
</organism>
<dbReference type="Proteomes" id="UP000193963">
    <property type="component" value="Unassembled WGS sequence"/>
</dbReference>
<evidence type="ECO:0000313" key="10">
    <source>
        <dbReference type="Proteomes" id="UP000193963"/>
    </source>
</evidence>
<gene>
    <name evidence="9" type="ORF">PSM7751_04027</name>
</gene>
<dbReference type="InterPro" id="IPR005017">
    <property type="entry name" value="OMPP1/FadL/TodX"/>
</dbReference>
<evidence type="ECO:0000256" key="2">
    <source>
        <dbReference type="ARBA" id="ARBA00008163"/>
    </source>
</evidence>
<evidence type="ECO:0000256" key="3">
    <source>
        <dbReference type="ARBA" id="ARBA00022452"/>
    </source>
</evidence>
<evidence type="ECO:0000256" key="7">
    <source>
        <dbReference type="ARBA" id="ARBA00023237"/>
    </source>
</evidence>
<comment type="subcellular location">
    <subcellularLocation>
        <location evidence="1">Cell outer membrane</location>
        <topology evidence="1">Multi-pass membrane protein</topology>
    </subcellularLocation>
</comment>
<keyword evidence="7" id="KW-0998">Cell outer membrane</keyword>
<evidence type="ECO:0000256" key="8">
    <source>
        <dbReference type="SAM" id="SignalP"/>
    </source>
</evidence>
<feature type="chain" id="PRO_5012281725" evidence="8">
    <location>
        <begin position="20"/>
        <end position="365"/>
    </location>
</feature>
<protein>
    <submittedName>
        <fullName evidence="9">Putative outer membrane protein</fullName>
    </submittedName>
</protein>